<comment type="caution">
    <text evidence="1">The sequence shown here is derived from an EMBL/GenBank/DDBJ whole genome shotgun (WGS) entry which is preliminary data.</text>
</comment>
<name>A0AA35X9P0_GEOBA</name>
<gene>
    <name evidence="1" type="ORF">GBAR_LOCUS27216</name>
</gene>
<accession>A0AA35X9P0</accession>
<dbReference type="AlphaFoldDB" id="A0AA35X9P0"/>
<sequence length="65" mass="7310">MASSEGGQATTSSLYSTSTLESARKAKVSMETFYENLLIQDRDRSNRWKKLELSMEEMGLSAEEV</sequence>
<keyword evidence="2" id="KW-1185">Reference proteome</keyword>
<reference evidence="1" key="1">
    <citation type="submission" date="2023-03" db="EMBL/GenBank/DDBJ databases">
        <authorList>
            <person name="Steffen K."/>
            <person name="Cardenas P."/>
        </authorList>
    </citation>
    <scope>NUCLEOTIDE SEQUENCE</scope>
</reference>
<keyword evidence="1" id="KW-0808">Transferase</keyword>
<protein>
    <submittedName>
        <fullName evidence="1">Serine/threonine-protein kinase 38-like</fullName>
    </submittedName>
</protein>
<dbReference type="GO" id="GO:0016301">
    <property type="term" value="F:kinase activity"/>
    <property type="evidence" value="ECO:0007669"/>
    <property type="project" value="UniProtKB-KW"/>
</dbReference>
<evidence type="ECO:0000313" key="2">
    <source>
        <dbReference type="Proteomes" id="UP001174909"/>
    </source>
</evidence>
<proteinExistence type="predicted"/>
<evidence type="ECO:0000313" key="1">
    <source>
        <dbReference type="EMBL" id="CAI8049434.1"/>
    </source>
</evidence>
<dbReference type="EMBL" id="CASHTH010003791">
    <property type="protein sequence ID" value="CAI8049434.1"/>
    <property type="molecule type" value="Genomic_DNA"/>
</dbReference>
<dbReference type="Proteomes" id="UP001174909">
    <property type="component" value="Unassembled WGS sequence"/>
</dbReference>
<organism evidence="1 2">
    <name type="scientific">Geodia barretti</name>
    <name type="common">Barrett's horny sponge</name>
    <dbReference type="NCBI Taxonomy" id="519541"/>
    <lineage>
        <taxon>Eukaryota</taxon>
        <taxon>Metazoa</taxon>
        <taxon>Porifera</taxon>
        <taxon>Demospongiae</taxon>
        <taxon>Heteroscleromorpha</taxon>
        <taxon>Tetractinellida</taxon>
        <taxon>Astrophorina</taxon>
        <taxon>Geodiidae</taxon>
        <taxon>Geodia</taxon>
    </lineage>
</organism>
<keyword evidence="1" id="KW-0418">Kinase</keyword>